<comment type="function">
    <text evidence="11">Catalyzes the phosphorylation of the hydroxyl group of 4-methyl-5-beta-hydroxyethylthiazole (THZ).</text>
</comment>
<evidence type="ECO:0000313" key="14">
    <source>
        <dbReference type="Proteomes" id="UP001595965"/>
    </source>
</evidence>
<feature type="region of interest" description="Disordered" evidence="12">
    <location>
        <begin position="1"/>
        <end position="21"/>
    </location>
</feature>
<dbReference type="InterPro" id="IPR000417">
    <property type="entry name" value="Hyethyz_kinase"/>
</dbReference>
<keyword evidence="5 11" id="KW-0479">Metal-binding</keyword>
<protein>
    <recommendedName>
        <fullName evidence="11">Hydroxyethylthiazole kinase</fullName>
        <ecNumber evidence="11">2.7.1.50</ecNumber>
    </recommendedName>
    <alternativeName>
        <fullName evidence="11">4-methyl-5-beta-hydroxyethylthiazole kinase</fullName>
        <shortName evidence="11">TH kinase</shortName>
        <shortName evidence="11">Thz kinase</shortName>
    </alternativeName>
</protein>
<dbReference type="HAMAP" id="MF_00228">
    <property type="entry name" value="Thz_kinase"/>
    <property type="match status" value="1"/>
</dbReference>
<feature type="binding site" evidence="11">
    <location>
        <position position="218"/>
    </location>
    <ligand>
        <name>substrate</name>
    </ligand>
</feature>
<evidence type="ECO:0000256" key="5">
    <source>
        <dbReference type="ARBA" id="ARBA00022723"/>
    </source>
</evidence>
<evidence type="ECO:0000256" key="10">
    <source>
        <dbReference type="ARBA" id="ARBA00022977"/>
    </source>
</evidence>
<dbReference type="NCBIfam" id="NF006830">
    <property type="entry name" value="PRK09355.1"/>
    <property type="match status" value="1"/>
</dbReference>
<accession>A0ABV8XWQ8</accession>
<dbReference type="CDD" id="cd01170">
    <property type="entry name" value="THZ_kinase"/>
    <property type="match status" value="1"/>
</dbReference>
<comment type="catalytic activity">
    <reaction evidence="1 11">
        <text>5-(2-hydroxyethyl)-4-methylthiazole + ATP = 4-methyl-5-(2-phosphooxyethyl)-thiazole + ADP + H(+)</text>
        <dbReference type="Rhea" id="RHEA:24212"/>
        <dbReference type="ChEBI" id="CHEBI:15378"/>
        <dbReference type="ChEBI" id="CHEBI:17957"/>
        <dbReference type="ChEBI" id="CHEBI:30616"/>
        <dbReference type="ChEBI" id="CHEBI:58296"/>
        <dbReference type="ChEBI" id="CHEBI:456216"/>
        <dbReference type="EC" id="2.7.1.50"/>
    </reaction>
</comment>
<evidence type="ECO:0000256" key="1">
    <source>
        <dbReference type="ARBA" id="ARBA00001771"/>
    </source>
</evidence>
<organism evidence="13 14">
    <name type="scientific">Citricoccus alkalitolerans</name>
    <dbReference type="NCBI Taxonomy" id="246603"/>
    <lineage>
        <taxon>Bacteria</taxon>
        <taxon>Bacillati</taxon>
        <taxon>Actinomycetota</taxon>
        <taxon>Actinomycetes</taxon>
        <taxon>Micrococcales</taxon>
        <taxon>Micrococcaceae</taxon>
        <taxon>Citricoccus</taxon>
    </lineage>
</organism>
<gene>
    <name evidence="11 13" type="primary">thiM</name>
    <name evidence="13" type="ORF">ACFO0K_06935</name>
</gene>
<dbReference type="InterPro" id="IPR029056">
    <property type="entry name" value="Ribokinase-like"/>
</dbReference>
<comment type="cofactor">
    <cofactor evidence="2 11">
        <name>Mg(2+)</name>
        <dbReference type="ChEBI" id="CHEBI:18420"/>
    </cofactor>
</comment>
<evidence type="ECO:0000256" key="11">
    <source>
        <dbReference type="HAMAP-Rule" id="MF_00228"/>
    </source>
</evidence>
<dbReference type="EC" id="2.7.1.50" evidence="11"/>
<comment type="caution">
    <text evidence="13">The sequence shown here is derived from an EMBL/GenBank/DDBJ whole genome shotgun (WGS) entry which is preliminary data.</text>
</comment>
<feature type="binding site" evidence="11">
    <location>
        <position position="191"/>
    </location>
    <ligand>
        <name>ATP</name>
        <dbReference type="ChEBI" id="CHEBI:30616"/>
    </ligand>
</feature>
<evidence type="ECO:0000256" key="7">
    <source>
        <dbReference type="ARBA" id="ARBA00022777"/>
    </source>
</evidence>
<keyword evidence="9 11" id="KW-0460">Magnesium</keyword>
<keyword evidence="7 11" id="KW-0418">Kinase</keyword>
<reference evidence="14" key="1">
    <citation type="journal article" date="2019" name="Int. J. Syst. Evol. Microbiol.">
        <title>The Global Catalogue of Microorganisms (GCM) 10K type strain sequencing project: providing services to taxonomists for standard genome sequencing and annotation.</title>
        <authorList>
            <consortium name="The Broad Institute Genomics Platform"/>
            <consortium name="The Broad Institute Genome Sequencing Center for Infectious Disease"/>
            <person name="Wu L."/>
            <person name="Ma J."/>
        </authorList>
    </citation>
    <scope>NUCLEOTIDE SEQUENCE [LARGE SCALE GENOMIC DNA]</scope>
    <source>
        <strain evidence="14">CGMCC 1.12125</strain>
    </source>
</reference>
<feature type="binding site" evidence="11">
    <location>
        <position position="70"/>
    </location>
    <ligand>
        <name>substrate</name>
    </ligand>
</feature>
<dbReference type="RefSeq" id="WP_378108252.1">
    <property type="nucleotide sequence ID" value="NZ_JBHSEN010000001.1"/>
</dbReference>
<dbReference type="PIRSF" id="PIRSF000513">
    <property type="entry name" value="Thz_kinase"/>
    <property type="match status" value="1"/>
</dbReference>
<keyword evidence="8 11" id="KW-0067">ATP-binding</keyword>
<evidence type="ECO:0000256" key="6">
    <source>
        <dbReference type="ARBA" id="ARBA00022741"/>
    </source>
</evidence>
<dbReference type="EMBL" id="JBHSEN010000001">
    <property type="protein sequence ID" value="MFC4429411.1"/>
    <property type="molecule type" value="Genomic_DNA"/>
</dbReference>
<evidence type="ECO:0000313" key="13">
    <source>
        <dbReference type="EMBL" id="MFC4429411.1"/>
    </source>
</evidence>
<dbReference type="Gene3D" id="3.40.1190.20">
    <property type="match status" value="1"/>
</dbReference>
<dbReference type="GO" id="GO:0004417">
    <property type="term" value="F:hydroxyethylthiazole kinase activity"/>
    <property type="evidence" value="ECO:0007669"/>
    <property type="project" value="UniProtKB-EC"/>
</dbReference>
<keyword evidence="14" id="KW-1185">Reference proteome</keyword>
<evidence type="ECO:0000256" key="4">
    <source>
        <dbReference type="ARBA" id="ARBA00022679"/>
    </source>
</evidence>
<dbReference type="SUPFAM" id="SSF53613">
    <property type="entry name" value="Ribokinase-like"/>
    <property type="match status" value="1"/>
</dbReference>
<evidence type="ECO:0000256" key="2">
    <source>
        <dbReference type="ARBA" id="ARBA00001946"/>
    </source>
</evidence>
<dbReference type="Proteomes" id="UP001595965">
    <property type="component" value="Unassembled WGS sequence"/>
</dbReference>
<evidence type="ECO:0000256" key="12">
    <source>
        <dbReference type="SAM" id="MobiDB-lite"/>
    </source>
</evidence>
<comment type="similarity">
    <text evidence="11">Belongs to the Thz kinase family.</text>
</comment>
<comment type="pathway">
    <text evidence="3 11">Cofactor biosynthesis; thiamine diphosphate biosynthesis; 4-methyl-5-(2-phosphoethyl)-thiazole from 5-(2-hydroxyethyl)-4-methylthiazole: step 1/1.</text>
</comment>
<keyword evidence="6 11" id="KW-0547">Nucleotide-binding</keyword>
<dbReference type="PRINTS" id="PR01099">
    <property type="entry name" value="HYETHTZKNASE"/>
</dbReference>
<evidence type="ECO:0000256" key="8">
    <source>
        <dbReference type="ARBA" id="ARBA00022840"/>
    </source>
</evidence>
<evidence type="ECO:0000256" key="3">
    <source>
        <dbReference type="ARBA" id="ARBA00004868"/>
    </source>
</evidence>
<keyword evidence="4 11" id="KW-0808">Transferase</keyword>
<keyword evidence="10 11" id="KW-0784">Thiamine biosynthesis</keyword>
<evidence type="ECO:0000256" key="9">
    <source>
        <dbReference type="ARBA" id="ARBA00022842"/>
    </source>
</evidence>
<feature type="binding site" evidence="11">
    <location>
        <position position="145"/>
    </location>
    <ligand>
        <name>ATP</name>
        <dbReference type="ChEBI" id="CHEBI:30616"/>
    </ligand>
</feature>
<proteinExistence type="inferred from homology"/>
<dbReference type="Pfam" id="PF02110">
    <property type="entry name" value="HK"/>
    <property type="match status" value="1"/>
</dbReference>
<sequence length="282" mass="28010">MAAPVPGIVTRDAAQTPLGPDLGHDPDLAAVAHVISAVRERAPLVHCITATVSMGIVADGLLAAGARPMMTETEAEAPVVTTVADALAVNLGTLSTDAMDGIPATVAAAVRDGRPWVLDPTAIGLAPVRTPLARRLLDSRPVVVRGNASEVLALVGSGTGGRGADSLSAPAAADEAAREVVRRTGGAVAVSGATDLVLDAGRSTLVARGTSQLTRVTGTGCLLGALTAACSVVAEDGFEAALAATVWMNVAGELAAERAAGPGSFRMHLLDALDGVGAEGGR</sequence>
<name>A0ABV8XWQ8_9MICC</name>